<proteinExistence type="predicted"/>
<dbReference type="AlphaFoldDB" id="A0A8E2LDF4"/>
<organism evidence="1 2">
    <name type="scientific">Heyndrickxia oleronia</name>
    <dbReference type="NCBI Taxonomy" id="38875"/>
    <lineage>
        <taxon>Bacteria</taxon>
        <taxon>Bacillati</taxon>
        <taxon>Bacillota</taxon>
        <taxon>Bacilli</taxon>
        <taxon>Bacillales</taxon>
        <taxon>Bacillaceae</taxon>
        <taxon>Heyndrickxia</taxon>
    </lineage>
</organism>
<comment type="caution">
    <text evidence="1">The sequence shown here is derived from an EMBL/GenBank/DDBJ whole genome shotgun (WGS) entry which is preliminary data.</text>
</comment>
<evidence type="ECO:0000313" key="1">
    <source>
        <dbReference type="EMBL" id="OOP66562.1"/>
    </source>
</evidence>
<reference evidence="1 2" key="1">
    <citation type="submission" date="2017-01" db="EMBL/GenBank/DDBJ databases">
        <title>Draft genome sequence of Bacillus oleronius.</title>
        <authorList>
            <person name="Allam M."/>
        </authorList>
    </citation>
    <scope>NUCLEOTIDE SEQUENCE [LARGE SCALE GENOMIC DNA]</scope>
    <source>
        <strain evidence="1 2">DSM 9356</strain>
    </source>
</reference>
<gene>
    <name evidence="1" type="ORF">BWZ43_20325</name>
</gene>
<evidence type="ECO:0000313" key="2">
    <source>
        <dbReference type="Proteomes" id="UP000189761"/>
    </source>
</evidence>
<dbReference type="Proteomes" id="UP000189761">
    <property type="component" value="Unassembled WGS sequence"/>
</dbReference>
<name>A0A8E2LDF4_9BACI</name>
<dbReference type="EMBL" id="MTLA01000296">
    <property type="protein sequence ID" value="OOP66562.1"/>
    <property type="molecule type" value="Genomic_DNA"/>
</dbReference>
<dbReference type="InterPro" id="IPR025062">
    <property type="entry name" value="DUF4003"/>
</dbReference>
<dbReference type="Pfam" id="PF13170">
    <property type="entry name" value="DUF4003"/>
    <property type="match status" value="1"/>
</dbReference>
<keyword evidence="2" id="KW-1185">Reference proteome</keyword>
<evidence type="ECO:0008006" key="3">
    <source>
        <dbReference type="Google" id="ProtNLM"/>
    </source>
</evidence>
<dbReference type="RefSeq" id="WP_078111058.1">
    <property type="nucleotide sequence ID" value="NZ_CP065424.1"/>
</dbReference>
<protein>
    <recommendedName>
        <fullName evidence="3">DUF4003 domain-containing protein</fullName>
    </recommendedName>
</protein>
<sequence>MFQDIAKQAEKFVSSFDALTNAISWGIDKRIRMSIASQFMISGKELEPKEFLKVSDFLKKDIKWYSGINPEMRYTLASLLINQFPDPIQAFSDLKECYNALTKKGFHKGPYTYLAAYTLLTHPKEGMDRSEQAGLAMELYKAMKSKHFFLTSNDDYPLAVLLSNINYSIEHQMENIEFFYHYLGDRVFRKGNDLQFLSHILTYGENSNRERLAENCVNLYEQFRKHNLKIKGIHFSTIGVLALLDEPEKYIYEIISIDSILNEKKLFRWYKEMSLLFSIQMLVKDKIQDKDLLSIGTATNIQAIILAQQAASIAAISAATAAASSSTSN</sequence>
<accession>A0A8E2LDF4</accession>